<dbReference type="Pfam" id="PF23419">
    <property type="entry name" value="WD40_RFWD3"/>
    <property type="match status" value="1"/>
</dbReference>
<dbReference type="GO" id="GO:0051301">
    <property type="term" value="P:cell division"/>
    <property type="evidence" value="ECO:0007669"/>
    <property type="project" value="UniProtKB-KW"/>
</dbReference>
<accession>A0ABD1EY77</accession>
<dbReference type="InterPro" id="IPR024991">
    <property type="entry name" value="RING-H2_APC11"/>
</dbReference>
<evidence type="ECO:0000256" key="21">
    <source>
        <dbReference type="SAM" id="MobiDB-lite"/>
    </source>
</evidence>
<comment type="pathway">
    <text evidence="3">Protein modification; protein ubiquitination.</text>
</comment>
<evidence type="ECO:0000256" key="6">
    <source>
        <dbReference type="ARBA" id="ARBA00022490"/>
    </source>
</evidence>
<keyword evidence="6" id="KW-0963">Cytoplasm</keyword>
<evidence type="ECO:0000256" key="9">
    <source>
        <dbReference type="ARBA" id="ARBA00022679"/>
    </source>
</evidence>
<evidence type="ECO:0000256" key="19">
    <source>
        <dbReference type="PROSITE-ProRule" id="PRU00175"/>
    </source>
</evidence>
<dbReference type="CDD" id="cd16450">
    <property type="entry name" value="mRING-C3HGC3_RFWD3"/>
    <property type="match status" value="1"/>
</dbReference>
<keyword evidence="24" id="KW-1185">Reference proteome</keyword>
<name>A0ABD1EY77_HYPHA</name>
<keyword evidence="9" id="KW-0808">Transferase</keyword>
<feature type="domain" description="RING-type" evidence="22">
    <location>
        <begin position="56"/>
        <end position="101"/>
    </location>
</feature>
<dbReference type="InterPro" id="IPR013083">
    <property type="entry name" value="Znf_RING/FYVE/PHD"/>
</dbReference>
<evidence type="ECO:0000256" key="16">
    <source>
        <dbReference type="ARBA" id="ARBA00023204"/>
    </source>
</evidence>
<organism evidence="23 24">
    <name type="scientific">Hypothenemus hampei</name>
    <name type="common">Coffee berry borer</name>
    <dbReference type="NCBI Taxonomy" id="57062"/>
    <lineage>
        <taxon>Eukaryota</taxon>
        <taxon>Metazoa</taxon>
        <taxon>Ecdysozoa</taxon>
        <taxon>Arthropoda</taxon>
        <taxon>Hexapoda</taxon>
        <taxon>Insecta</taxon>
        <taxon>Pterygota</taxon>
        <taxon>Neoptera</taxon>
        <taxon>Endopterygota</taxon>
        <taxon>Coleoptera</taxon>
        <taxon>Polyphaga</taxon>
        <taxon>Cucujiformia</taxon>
        <taxon>Curculionidae</taxon>
        <taxon>Scolytinae</taxon>
        <taxon>Hypothenemus</taxon>
    </lineage>
</organism>
<dbReference type="GO" id="GO:0005737">
    <property type="term" value="C:cytoplasm"/>
    <property type="evidence" value="ECO:0007669"/>
    <property type="project" value="UniProtKB-SubCell"/>
</dbReference>
<keyword evidence="8" id="KW-0132">Cell division</keyword>
<comment type="caution">
    <text evidence="23">The sequence shown here is derived from an EMBL/GenBank/DDBJ whole genome shotgun (WGS) entry which is preliminary data.</text>
</comment>
<evidence type="ECO:0000256" key="18">
    <source>
        <dbReference type="ARBA" id="ARBA00034306"/>
    </source>
</evidence>
<evidence type="ECO:0000256" key="1">
    <source>
        <dbReference type="ARBA" id="ARBA00000900"/>
    </source>
</evidence>
<keyword evidence="12 19" id="KW-0479">Metal-binding</keyword>
<evidence type="ECO:0000256" key="15">
    <source>
        <dbReference type="ARBA" id="ARBA00022833"/>
    </source>
</evidence>
<evidence type="ECO:0000256" key="5">
    <source>
        <dbReference type="ARBA" id="ARBA00013928"/>
    </source>
</evidence>
<evidence type="ECO:0000256" key="13">
    <source>
        <dbReference type="ARBA" id="ARBA00022776"/>
    </source>
</evidence>
<evidence type="ECO:0000256" key="14">
    <source>
        <dbReference type="ARBA" id="ARBA00022786"/>
    </source>
</evidence>
<evidence type="ECO:0000256" key="12">
    <source>
        <dbReference type="ARBA" id="ARBA00022771"/>
    </source>
</evidence>
<dbReference type="GO" id="GO:0016604">
    <property type="term" value="C:nuclear body"/>
    <property type="evidence" value="ECO:0007669"/>
    <property type="project" value="UniProtKB-SubCell"/>
</dbReference>
<gene>
    <name evidence="23" type="ORF">ABEB36_005320</name>
</gene>
<feature type="coiled-coil region" evidence="20">
    <location>
        <begin position="122"/>
        <end position="173"/>
    </location>
</feature>
<keyword evidence="14" id="KW-0833">Ubl conjugation pathway</keyword>
<dbReference type="GO" id="GO:0061630">
    <property type="term" value="F:ubiquitin protein ligase activity"/>
    <property type="evidence" value="ECO:0007669"/>
    <property type="project" value="UniProtKB-EC"/>
</dbReference>
<protein>
    <recommendedName>
        <fullName evidence="5">Anaphase-promoting complex subunit 11</fullName>
        <ecNumber evidence="4">2.3.2.27</ecNumber>
    </recommendedName>
</protein>
<dbReference type="InterPro" id="IPR037381">
    <property type="entry name" value="RFWD3"/>
</dbReference>
<keyword evidence="13" id="KW-0131">Cell cycle</keyword>
<dbReference type="Pfam" id="PF12861">
    <property type="entry name" value="zf-ANAPC11"/>
    <property type="match status" value="1"/>
</dbReference>
<evidence type="ECO:0000256" key="17">
    <source>
        <dbReference type="ARBA" id="ARBA00023242"/>
    </source>
</evidence>
<evidence type="ECO:0000256" key="8">
    <source>
        <dbReference type="ARBA" id="ARBA00022618"/>
    </source>
</evidence>
<comment type="catalytic activity">
    <reaction evidence="1">
        <text>S-ubiquitinyl-[E2 ubiquitin-conjugating enzyme]-L-cysteine + [acceptor protein]-L-lysine = [E2 ubiquitin-conjugating enzyme]-L-cysteine + N(6)-ubiquitinyl-[acceptor protein]-L-lysine.</text>
        <dbReference type="EC" id="2.3.2.27"/>
    </reaction>
</comment>
<keyword evidence="10" id="KW-0677">Repeat</keyword>
<dbReference type="Proteomes" id="UP001566132">
    <property type="component" value="Unassembled WGS sequence"/>
</dbReference>
<dbReference type="EC" id="2.3.2.27" evidence="4"/>
<evidence type="ECO:0000313" key="24">
    <source>
        <dbReference type="Proteomes" id="UP001566132"/>
    </source>
</evidence>
<evidence type="ECO:0000313" key="23">
    <source>
        <dbReference type="EMBL" id="KAL1505858.1"/>
    </source>
</evidence>
<dbReference type="AlphaFoldDB" id="A0ABD1EY77"/>
<dbReference type="InterPro" id="IPR001841">
    <property type="entry name" value="Znf_RING"/>
</dbReference>
<evidence type="ECO:0000256" key="2">
    <source>
        <dbReference type="ARBA" id="ARBA00004496"/>
    </source>
</evidence>
<feature type="region of interest" description="Disordered" evidence="21">
    <location>
        <begin position="1"/>
        <end position="50"/>
    </location>
</feature>
<evidence type="ECO:0000256" key="4">
    <source>
        <dbReference type="ARBA" id="ARBA00012483"/>
    </source>
</evidence>
<dbReference type="PANTHER" id="PTHR16047">
    <property type="entry name" value="RFWD3 PROTEIN"/>
    <property type="match status" value="1"/>
</dbReference>
<dbReference type="SUPFAM" id="SSF57850">
    <property type="entry name" value="RING/U-box"/>
    <property type="match status" value="1"/>
</dbReference>
<keyword evidence="16" id="KW-0234">DNA repair</keyword>
<dbReference type="InterPro" id="IPR036322">
    <property type="entry name" value="WD40_repeat_dom_sf"/>
</dbReference>
<keyword evidence="17" id="KW-0539">Nucleus</keyword>
<dbReference type="GO" id="GO:0008270">
    <property type="term" value="F:zinc ion binding"/>
    <property type="evidence" value="ECO:0007669"/>
    <property type="project" value="UniProtKB-KW"/>
</dbReference>
<dbReference type="SUPFAM" id="SSF50978">
    <property type="entry name" value="WD40 repeat-like"/>
    <property type="match status" value="1"/>
</dbReference>
<dbReference type="GO" id="GO:0006281">
    <property type="term" value="P:DNA repair"/>
    <property type="evidence" value="ECO:0007669"/>
    <property type="project" value="UniProtKB-KW"/>
</dbReference>
<reference evidence="23 24" key="1">
    <citation type="submission" date="2024-05" db="EMBL/GenBank/DDBJ databases">
        <title>Genetic variation in Jamaican populations of the coffee berry borer (Hypothenemus hampei).</title>
        <authorList>
            <person name="Errbii M."/>
            <person name="Myrie A."/>
        </authorList>
    </citation>
    <scope>NUCLEOTIDE SEQUENCE [LARGE SCALE GENOMIC DNA]</scope>
    <source>
        <strain evidence="23">JA-Hopewell-2020-01-JO</strain>
        <tissue evidence="23">Whole body</tissue>
    </source>
</reference>
<dbReference type="Gene3D" id="3.30.40.10">
    <property type="entry name" value="Zinc/RING finger domain, C3HC4 (zinc finger)"/>
    <property type="match status" value="1"/>
</dbReference>
<dbReference type="PANTHER" id="PTHR16047:SF7">
    <property type="entry name" value="E3 UBIQUITIN-PROTEIN LIGASE RFWD3"/>
    <property type="match status" value="1"/>
</dbReference>
<keyword evidence="13" id="KW-0498">Mitosis</keyword>
<keyword evidence="15" id="KW-0862">Zinc</keyword>
<dbReference type="InterPro" id="IPR056527">
    <property type="entry name" value="WD40_RFWD3"/>
</dbReference>
<evidence type="ECO:0000256" key="3">
    <source>
        <dbReference type="ARBA" id="ARBA00004906"/>
    </source>
</evidence>
<evidence type="ECO:0000256" key="11">
    <source>
        <dbReference type="ARBA" id="ARBA00022763"/>
    </source>
</evidence>
<dbReference type="PROSITE" id="PS50089">
    <property type="entry name" value="ZF_RING_2"/>
    <property type="match status" value="1"/>
</dbReference>
<evidence type="ECO:0000256" key="20">
    <source>
        <dbReference type="SAM" id="Coils"/>
    </source>
</evidence>
<evidence type="ECO:0000259" key="22">
    <source>
        <dbReference type="PROSITE" id="PS50089"/>
    </source>
</evidence>
<sequence length="521" mass="58639">MMEDDMEIEIPEVENDINDTANNQLEKEDHSEKTSPRSSPSVHNNDDDDDDDGGTCPVCLEAWTNCGAHRICSLKCGHLFGHKCILRWLDSQSKKLVPLCKKSVKRSDIRCIYAKKLIAVDNMELENMRMQLEQAVMQKNAALQSVSKYISREQVLKAEIEQLKKKIQELSLGGKQSDLRLTLQSPVNRIRLYLEKNIEVCNKVNCRDCRVFDISVPQDVILIAARSSTDLFGGFGLKKLSLANYKPIKYAPLHAQPIRDMCINSVEDKILTVSSDKKFKITEIQNMQTTSTVNLDSAPWACSWNPSNLDELTIGTQNGTINIYDIRRLQEPVSTFIVPGDFSPVVSLVGIKETSKSDILLVAKLNSVWAFERHSDNAYSRHLLPLEGPFLSLRYNQDLKQILVSSRPNSQIAFARHTVCYLEKTTDPDKISCNVVYNFKGGSTAKLLAKTSCFLPDNIVAAHHETRKSILLYSINTGEEVGSCPTHDNLVLDLKGLATPSGKFLTYLNEKRMEFFKFNAS</sequence>
<evidence type="ECO:0000256" key="10">
    <source>
        <dbReference type="ARBA" id="ARBA00022737"/>
    </source>
</evidence>
<proteinExistence type="predicted"/>
<keyword evidence="20" id="KW-0175">Coiled coil</keyword>
<keyword evidence="7" id="KW-0853">WD repeat</keyword>
<feature type="compositionally biased region" description="Acidic residues" evidence="21">
    <location>
        <begin position="1"/>
        <end position="17"/>
    </location>
</feature>
<keyword evidence="12 19" id="KW-0863">Zinc-finger</keyword>
<dbReference type="EMBL" id="JBDJPC010000004">
    <property type="protein sequence ID" value="KAL1505858.1"/>
    <property type="molecule type" value="Genomic_DNA"/>
</dbReference>
<keyword evidence="11" id="KW-0227">DNA damage</keyword>
<evidence type="ECO:0000256" key="7">
    <source>
        <dbReference type="ARBA" id="ARBA00022574"/>
    </source>
</evidence>
<feature type="compositionally biased region" description="Basic and acidic residues" evidence="21">
    <location>
        <begin position="25"/>
        <end position="35"/>
    </location>
</feature>
<dbReference type="Gene3D" id="2.130.10.10">
    <property type="entry name" value="YVTN repeat-like/Quinoprotein amine dehydrogenase"/>
    <property type="match status" value="1"/>
</dbReference>
<dbReference type="InterPro" id="IPR015943">
    <property type="entry name" value="WD40/YVTN_repeat-like_dom_sf"/>
</dbReference>
<comment type="subcellular location">
    <subcellularLocation>
        <location evidence="2">Cytoplasm</location>
    </subcellularLocation>
    <subcellularLocation>
        <location evidence="18">Nucleus</location>
        <location evidence="18">Nuclear body</location>
    </subcellularLocation>
</comment>